<dbReference type="Proteomes" id="UP001586593">
    <property type="component" value="Unassembled WGS sequence"/>
</dbReference>
<reference evidence="2 3" key="1">
    <citation type="journal article" date="2024" name="Commun. Biol.">
        <title>Comparative genomic analysis of thermophilic fungi reveals convergent evolutionary adaptations and gene losses.</title>
        <authorList>
            <person name="Steindorff A.S."/>
            <person name="Aguilar-Pontes M.V."/>
            <person name="Robinson A.J."/>
            <person name="Andreopoulos B."/>
            <person name="LaButti K."/>
            <person name="Kuo A."/>
            <person name="Mondo S."/>
            <person name="Riley R."/>
            <person name="Otillar R."/>
            <person name="Haridas S."/>
            <person name="Lipzen A."/>
            <person name="Grimwood J."/>
            <person name="Schmutz J."/>
            <person name="Clum A."/>
            <person name="Reid I.D."/>
            <person name="Moisan M.C."/>
            <person name="Butler G."/>
            <person name="Nguyen T.T.M."/>
            <person name="Dewar K."/>
            <person name="Conant G."/>
            <person name="Drula E."/>
            <person name="Henrissat B."/>
            <person name="Hansel C."/>
            <person name="Singer S."/>
            <person name="Hutchinson M.I."/>
            <person name="de Vries R.P."/>
            <person name="Natvig D.O."/>
            <person name="Powell A.J."/>
            <person name="Tsang A."/>
            <person name="Grigoriev I.V."/>
        </authorList>
    </citation>
    <scope>NUCLEOTIDE SEQUENCE [LARGE SCALE GENOMIC DNA]</scope>
    <source>
        <strain evidence="2 3">ATCC 24622</strain>
    </source>
</reference>
<comment type="caution">
    <text evidence="2">The sequence shown here is derived from an EMBL/GenBank/DDBJ whole genome shotgun (WGS) entry which is preliminary data.</text>
</comment>
<evidence type="ECO:0000256" key="1">
    <source>
        <dbReference type="SAM" id="MobiDB-lite"/>
    </source>
</evidence>
<dbReference type="PANTHER" id="PTHR28283:SF1">
    <property type="entry name" value="3',5'-CYCLIC-NUCLEOTIDE PHOSPHODIESTERASE 1"/>
    <property type="match status" value="1"/>
</dbReference>
<dbReference type="InterPro" id="IPR000396">
    <property type="entry name" value="Pdiesterase2"/>
</dbReference>
<accession>A0ABR3W4H2</accession>
<dbReference type="EMBL" id="JAZHXJ010000735">
    <property type="protein sequence ID" value="KAL1852502.1"/>
    <property type="molecule type" value="Genomic_DNA"/>
</dbReference>
<evidence type="ECO:0000313" key="3">
    <source>
        <dbReference type="Proteomes" id="UP001586593"/>
    </source>
</evidence>
<sequence>MRLVEGGSPALGDGEGKGYVEVGDGLAVKAWSVSHGHCMQNHSHKGSGTSSRYGSMDAASMSPNMGNLGPASAGVATTLPSHTSRRLSHFSSPTPHGLPQLFPQQQQQQQRRGSFQSTSQAVAAANAGGQTPPHPGASQPSAETVCVTDSSAYFIRDMATGREVLIFGDVEPDSISVLPRNSRVWQEAAPKIVAGKLAAIFIECSYDNSQSVDRLFGHLTPRFVIQELADLAAEVNDFRFSEGGQREEGGSAESVDSIAAAAAAAPQNQKKRKRQSQGAMPPRKVTGPIRIPPSDGGDAAHSSTAKAPYSAGSDDAVSPRSLRPRRHDERADSSSRIATPTAHLSLEETGAGPGGTVGPVTPASTAPMSPPAGQLPLKGLKVVIIHMKEKLDDGPPIEDLVLTELLQHEEEAQLGCEFIISRPGQDLYF</sequence>
<evidence type="ECO:0000313" key="2">
    <source>
        <dbReference type="EMBL" id="KAL1852502.1"/>
    </source>
</evidence>
<gene>
    <name evidence="2" type="ORF">VTK73DRAFT_9176</name>
</gene>
<feature type="region of interest" description="Disordered" evidence="1">
    <location>
        <begin position="261"/>
        <end position="356"/>
    </location>
</feature>
<keyword evidence="3" id="KW-1185">Reference proteome</keyword>
<organism evidence="2 3">
    <name type="scientific">Phialemonium thermophilum</name>
    <dbReference type="NCBI Taxonomy" id="223376"/>
    <lineage>
        <taxon>Eukaryota</taxon>
        <taxon>Fungi</taxon>
        <taxon>Dikarya</taxon>
        <taxon>Ascomycota</taxon>
        <taxon>Pezizomycotina</taxon>
        <taxon>Sordariomycetes</taxon>
        <taxon>Sordariomycetidae</taxon>
        <taxon>Cephalothecales</taxon>
        <taxon>Cephalothecaceae</taxon>
        <taxon>Phialemonium</taxon>
    </lineage>
</organism>
<feature type="region of interest" description="Disordered" evidence="1">
    <location>
        <begin position="38"/>
        <end position="143"/>
    </location>
</feature>
<name>A0ABR3W4H2_9PEZI</name>
<protein>
    <submittedName>
        <fullName evidence="2">Uncharacterized protein</fullName>
    </submittedName>
</protein>
<feature type="compositionally biased region" description="Low complexity" evidence="1">
    <location>
        <begin position="97"/>
        <end position="117"/>
    </location>
</feature>
<dbReference type="PANTHER" id="PTHR28283">
    <property type="entry name" value="3',5'-CYCLIC-NUCLEOTIDE PHOSPHODIESTERASE 1"/>
    <property type="match status" value="1"/>
</dbReference>
<proteinExistence type="predicted"/>
<dbReference type="PRINTS" id="PR00388">
    <property type="entry name" value="PDIESTERASE2"/>
</dbReference>
<dbReference type="Pfam" id="PF02112">
    <property type="entry name" value="PDEase_II"/>
    <property type="match status" value="1"/>
</dbReference>